<gene>
    <name evidence="13" type="ORF">ELQ90_03930</name>
</gene>
<keyword evidence="10" id="KW-0472">Membrane</keyword>
<evidence type="ECO:0000313" key="14">
    <source>
        <dbReference type="Proteomes" id="UP000288547"/>
    </source>
</evidence>
<evidence type="ECO:0000259" key="11">
    <source>
        <dbReference type="Pfam" id="PF07730"/>
    </source>
</evidence>
<dbReference type="EMBL" id="RZNB01000001">
    <property type="protein sequence ID" value="RWZ53082.1"/>
    <property type="molecule type" value="Genomic_DNA"/>
</dbReference>
<evidence type="ECO:0000256" key="5">
    <source>
        <dbReference type="ARBA" id="ARBA00022741"/>
    </source>
</evidence>
<dbReference type="OrthoDB" id="227596at2"/>
<feature type="compositionally biased region" description="Low complexity" evidence="9">
    <location>
        <begin position="454"/>
        <end position="466"/>
    </location>
</feature>
<feature type="transmembrane region" description="Helical" evidence="10">
    <location>
        <begin position="148"/>
        <end position="168"/>
    </location>
</feature>
<keyword evidence="10" id="KW-1133">Transmembrane helix</keyword>
<keyword evidence="3" id="KW-0597">Phosphoprotein</keyword>
<evidence type="ECO:0000256" key="9">
    <source>
        <dbReference type="SAM" id="MobiDB-lite"/>
    </source>
</evidence>
<dbReference type="InterPro" id="IPR011712">
    <property type="entry name" value="Sig_transdc_His_kin_sub3_dim/P"/>
</dbReference>
<comment type="catalytic activity">
    <reaction evidence="1">
        <text>ATP + protein L-histidine = ADP + protein N-phospho-L-histidine.</text>
        <dbReference type="EC" id="2.7.13.3"/>
    </reaction>
</comment>
<organism evidence="13 14">
    <name type="scientific">Labedella phragmitis</name>
    <dbReference type="NCBI Taxonomy" id="2498849"/>
    <lineage>
        <taxon>Bacteria</taxon>
        <taxon>Bacillati</taxon>
        <taxon>Actinomycetota</taxon>
        <taxon>Actinomycetes</taxon>
        <taxon>Micrococcales</taxon>
        <taxon>Microbacteriaceae</taxon>
        <taxon>Labedella</taxon>
    </lineage>
</organism>
<feature type="transmembrane region" description="Helical" evidence="10">
    <location>
        <begin position="52"/>
        <end position="71"/>
    </location>
</feature>
<dbReference type="Pfam" id="PF23539">
    <property type="entry name" value="DUF7134"/>
    <property type="match status" value="1"/>
</dbReference>
<evidence type="ECO:0000256" key="4">
    <source>
        <dbReference type="ARBA" id="ARBA00022679"/>
    </source>
</evidence>
<evidence type="ECO:0000259" key="12">
    <source>
        <dbReference type="Pfam" id="PF23539"/>
    </source>
</evidence>
<dbReference type="GO" id="GO:0046983">
    <property type="term" value="F:protein dimerization activity"/>
    <property type="evidence" value="ECO:0007669"/>
    <property type="project" value="InterPro"/>
</dbReference>
<feature type="transmembrane region" description="Helical" evidence="10">
    <location>
        <begin position="102"/>
        <end position="118"/>
    </location>
</feature>
<dbReference type="GO" id="GO:0000155">
    <property type="term" value="F:phosphorelay sensor kinase activity"/>
    <property type="evidence" value="ECO:0007669"/>
    <property type="project" value="InterPro"/>
</dbReference>
<keyword evidence="4" id="KW-0808">Transferase</keyword>
<evidence type="ECO:0000313" key="13">
    <source>
        <dbReference type="EMBL" id="RWZ53082.1"/>
    </source>
</evidence>
<evidence type="ECO:0000256" key="3">
    <source>
        <dbReference type="ARBA" id="ARBA00022553"/>
    </source>
</evidence>
<evidence type="ECO:0000256" key="2">
    <source>
        <dbReference type="ARBA" id="ARBA00012438"/>
    </source>
</evidence>
<evidence type="ECO:0000256" key="6">
    <source>
        <dbReference type="ARBA" id="ARBA00022777"/>
    </source>
</evidence>
<dbReference type="RefSeq" id="WP_128493925.1">
    <property type="nucleotide sequence ID" value="NZ_RZNB01000001.1"/>
</dbReference>
<keyword evidence="14" id="KW-1185">Reference proteome</keyword>
<dbReference type="Proteomes" id="UP000288547">
    <property type="component" value="Unassembled WGS sequence"/>
</dbReference>
<keyword evidence="8" id="KW-0902">Two-component regulatory system</keyword>
<keyword evidence="7" id="KW-0067">ATP-binding</keyword>
<keyword evidence="10" id="KW-0812">Transmembrane</keyword>
<keyword evidence="5" id="KW-0547">Nucleotide-binding</keyword>
<dbReference type="SUPFAM" id="SSF55874">
    <property type="entry name" value="ATPase domain of HSP90 chaperone/DNA topoisomerase II/histidine kinase"/>
    <property type="match status" value="1"/>
</dbReference>
<dbReference type="PANTHER" id="PTHR24421:SF10">
    <property type="entry name" value="NITRATE_NITRITE SENSOR PROTEIN NARQ"/>
    <property type="match status" value="1"/>
</dbReference>
<protein>
    <recommendedName>
        <fullName evidence="2">histidine kinase</fullName>
        <ecNumber evidence="2">2.7.13.3</ecNumber>
    </recommendedName>
</protein>
<dbReference type="EC" id="2.7.13.3" evidence="2"/>
<evidence type="ECO:0000256" key="10">
    <source>
        <dbReference type="SAM" id="Phobius"/>
    </source>
</evidence>
<dbReference type="InterPro" id="IPR055558">
    <property type="entry name" value="DUF7134"/>
</dbReference>
<evidence type="ECO:0000256" key="8">
    <source>
        <dbReference type="ARBA" id="ARBA00023012"/>
    </source>
</evidence>
<evidence type="ECO:0000256" key="1">
    <source>
        <dbReference type="ARBA" id="ARBA00000085"/>
    </source>
</evidence>
<dbReference type="InterPro" id="IPR036890">
    <property type="entry name" value="HATPase_C_sf"/>
</dbReference>
<dbReference type="GO" id="GO:0005524">
    <property type="term" value="F:ATP binding"/>
    <property type="evidence" value="ECO:0007669"/>
    <property type="project" value="UniProtKB-KW"/>
</dbReference>
<feature type="region of interest" description="Disordered" evidence="9">
    <location>
        <begin position="454"/>
        <end position="487"/>
    </location>
</feature>
<accession>A0A3S3Z6V0</accession>
<feature type="transmembrane region" description="Helical" evidence="10">
    <location>
        <begin position="124"/>
        <end position="141"/>
    </location>
</feature>
<dbReference type="GO" id="GO:0016020">
    <property type="term" value="C:membrane"/>
    <property type="evidence" value="ECO:0007669"/>
    <property type="project" value="InterPro"/>
</dbReference>
<dbReference type="PANTHER" id="PTHR24421">
    <property type="entry name" value="NITRATE/NITRITE SENSOR PROTEIN NARX-RELATED"/>
    <property type="match status" value="1"/>
</dbReference>
<feature type="domain" description="Signal transduction histidine kinase subgroup 3 dimerisation and phosphoacceptor" evidence="11">
    <location>
        <begin position="245"/>
        <end position="310"/>
    </location>
</feature>
<feature type="transmembrane region" description="Helical" evidence="10">
    <location>
        <begin position="77"/>
        <end position="95"/>
    </location>
</feature>
<feature type="domain" description="DUF7134" evidence="12">
    <location>
        <begin position="44"/>
        <end position="197"/>
    </location>
</feature>
<name>A0A3S3Z6V0_9MICO</name>
<comment type="caution">
    <text evidence="13">The sequence shown here is derived from an EMBL/GenBank/DDBJ whole genome shotgun (WGS) entry which is preliminary data.</text>
</comment>
<feature type="region of interest" description="Disordered" evidence="9">
    <location>
        <begin position="1"/>
        <end position="39"/>
    </location>
</feature>
<dbReference type="AlphaFoldDB" id="A0A3S3Z6V0"/>
<evidence type="ECO:0000256" key="7">
    <source>
        <dbReference type="ARBA" id="ARBA00022840"/>
    </source>
</evidence>
<sequence length="487" mass="51294">MAEDRDGRPGSIERPAADDAGPAAAASHELDPEDPWWRRPPVDRTAVRNDSVLAVALFVACVFSIMLYRTAGFYEDPAPLGLSILWAVAMTLPLALRRRFPCSVALVLSAAFIVGQTALVPELLISNITLFLGIYTVGAWVTDRRRAFLTRALIVLAMFTWLVIAMFIQATDPDSLAGFSRAGAFSPLVAFLLIQVLTNLLYFGGAWFFGDRALASSRERALLERRTRELELERELTAAQAVTLERVRIARELHDVVAHHVSVMGVQAGAARTVMSSDPAAAKDALSNVEINARSAITELHGLLSTLRDPGGAADPAATSASTLGLEALPTLVDDSTAAGLPTTLDVIGDPRRVPAGVGLNLYRIAQESLTNARKYGGSAATADVRVRYLPDAVELEVSNTCRAAGGRSNPGGLGHVGMRERAAASGGTIDIGRTGDGRFVVRARVPVAAAERSDAAAPMTTPAADGLGSDHATIDAGAASGDGDTP</sequence>
<dbReference type="InterPro" id="IPR050482">
    <property type="entry name" value="Sensor_HK_TwoCompSys"/>
</dbReference>
<keyword evidence="6 13" id="KW-0418">Kinase</keyword>
<reference evidence="13 14" key="1">
    <citation type="submission" date="2018-12" db="EMBL/GenBank/DDBJ databases">
        <authorList>
            <person name="Li F."/>
        </authorList>
    </citation>
    <scope>NUCLEOTIDE SEQUENCE [LARGE SCALE GENOMIC DNA]</scope>
    <source>
        <strain evidence="13 14">11W25H-1</strain>
    </source>
</reference>
<dbReference type="Pfam" id="PF07730">
    <property type="entry name" value="HisKA_3"/>
    <property type="match status" value="1"/>
</dbReference>
<proteinExistence type="predicted"/>
<feature type="transmembrane region" description="Helical" evidence="10">
    <location>
        <begin position="188"/>
        <end position="210"/>
    </location>
</feature>
<dbReference type="Gene3D" id="3.30.565.10">
    <property type="entry name" value="Histidine kinase-like ATPase, C-terminal domain"/>
    <property type="match status" value="1"/>
</dbReference>
<dbReference type="CDD" id="cd16917">
    <property type="entry name" value="HATPase_UhpB-NarQ-NarX-like"/>
    <property type="match status" value="1"/>
</dbReference>
<dbReference type="Gene3D" id="1.20.5.1930">
    <property type="match status" value="1"/>
</dbReference>